<protein>
    <submittedName>
        <fullName evidence="1">Uncharacterized protein</fullName>
    </submittedName>
</protein>
<evidence type="ECO:0000313" key="2">
    <source>
        <dbReference type="Proteomes" id="UP000006462"/>
    </source>
</evidence>
<dbReference type="EMBL" id="ADFP01000029">
    <property type="protein sequence ID" value="EFB91580.1"/>
    <property type="molecule type" value="Genomic_DNA"/>
</dbReference>
<comment type="caution">
    <text evidence="1">The sequence shown here is derived from an EMBL/GenBank/DDBJ whole genome shotgun (WGS) entry which is preliminary data.</text>
</comment>
<dbReference type="Proteomes" id="UP000006462">
    <property type="component" value="Unassembled WGS sequence"/>
</dbReference>
<proteinExistence type="predicted"/>
<evidence type="ECO:0000313" key="1">
    <source>
        <dbReference type="EMBL" id="EFB91580.1"/>
    </source>
</evidence>
<name>A0ABP2HWA9_9BACT</name>
<accession>A0ABP2HWA9</accession>
<reference evidence="1 2" key="1">
    <citation type="submission" date="2009-12" db="EMBL/GenBank/DDBJ databases">
        <authorList>
            <person name="Shrivastava S."/>
            <person name="Madupu R."/>
            <person name="Durkin A.S."/>
            <person name="Torralba M."/>
            <person name="Methe B."/>
            <person name="Sutton G.G."/>
            <person name="Strausberg R.L."/>
            <person name="Nelson K.E."/>
        </authorList>
    </citation>
    <scope>NUCLEOTIDE SEQUENCE [LARGE SCALE GENOMIC DNA]</scope>
    <source>
        <strain evidence="1 2">W5455</strain>
    </source>
</reference>
<organism evidence="1 2">
    <name type="scientific">Pyramidobacter piscolens W5455</name>
    <dbReference type="NCBI Taxonomy" id="352165"/>
    <lineage>
        <taxon>Bacteria</taxon>
        <taxon>Thermotogati</taxon>
        <taxon>Synergistota</taxon>
        <taxon>Synergistia</taxon>
        <taxon>Synergistales</taxon>
        <taxon>Dethiosulfovibrionaceae</taxon>
        <taxon>Pyramidobacter</taxon>
    </lineage>
</organism>
<keyword evidence="2" id="KW-1185">Reference proteome</keyword>
<gene>
    <name evidence="1" type="ORF">HMPREF7215_1438</name>
</gene>
<sequence>MTMSISLVDEAGFVKILQKRTKEKDCRPAGRRSFFDA</sequence>